<feature type="binding site" evidence="8">
    <location>
        <position position="214"/>
    </location>
    <ligand>
        <name>phosphate</name>
        <dbReference type="ChEBI" id="CHEBI:43474"/>
    </ligand>
</feature>
<dbReference type="GO" id="GO:0009116">
    <property type="term" value="P:nucleoside metabolic process"/>
    <property type="evidence" value="ECO:0007669"/>
    <property type="project" value="InterPro"/>
</dbReference>
<evidence type="ECO:0000256" key="1">
    <source>
        <dbReference type="ARBA" id="ARBA00002678"/>
    </source>
</evidence>
<feature type="binding site" evidence="8">
    <location>
        <position position="115"/>
    </location>
    <ligand>
        <name>phosphate</name>
        <dbReference type="ChEBI" id="CHEBI:43474"/>
    </ligand>
</feature>
<dbReference type="OrthoDB" id="1523230at2"/>
<evidence type="ECO:0000256" key="3">
    <source>
        <dbReference type="ARBA" id="ARBA00006751"/>
    </source>
</evidence>
<evidence type="ECO:0000313" key="10">
    <source>
        <dbReference type="EMBL" id="RDU22948.1"/>
    </source>
</evidence>
<dbReference type="CDD" id="cd09009">
    <property type="entry name" value="PNP-EcPNPII_like"/>
    <property type="match status" value="1"/>
</dbReference>
<sequence>MMLPVYEKLQKCYKSFQEKINFQPKVGLILGSGLGDYADEIKVESTLDYHEIEGFPISTVAGHKGRYIFGYIKDIPVVIMQGRVHYYEGYDISDVVLPTRLMKLMGAEVLFLTNASGSVNYDFQAGDFMLISDHIANFVPSPLLGPNMDELGVRFPDMSDIYNKELRTIIKQTAKELEIPLKEGVYIQLTGPNYESPSEVKMCRILGADAVGMSTACEAIAANHMGMKICGISCVSNLGCGLSDQPLTHAEVQETAIRVAPLFKELITASIINIAKNL</sequence>
<comment type="similarity">
    <text evidence="3 7">Belongs to the PNP/MTAP phosphorylase family.</text>
</comment>
<dbReference type="EC" id="2.4.2.1" evidence="7"/>
<name>A0A371ATR5_9FIRM</name>
<feature type="binding site" evidence="8">
    <location>
        <begin position="83"/>
        <end position="85"/>
    </location>
    <ligand>
        <name>phosphate</name>
        <dbReference type="ChEBI" id="CHEBI:43474"/>
    </ligand>
</feature>
<feature type="domain" description="Nucleoside phosphorylase" evidence="9">
    <location>
        <begin position="25"/>
        <end position="271"/>
    </location>
</feature>
<dbReference type="GO" id="GO:0004731">
    <property type="term" value="F:purine-nucleoside phosphorylase activity"/>
    <property type="evidence" value="ECO:0007669"/>
    <property type="project" value="UniProtKB-EC"/>
</dbReference>
<proteinExistence type="inferred from homology"/>
<gene>
    <name evidence="10" type="ORF">DWV06_11275</name>
</gene>
<dbReference type="UniPathway" id="UPA00606"/>
<dbReference type="InterPro" id="IPR011270">
    <property type="entry name" value="Pur_Nuc_Pase_Ino/Guo-sp"/>
</dbReference>
<organism evidence="10 11">
    <name type="scientific">Anaerosacchariphilus polymeriproducens</name>
    <dbReference type="NCBI Taxonomy" id="1812858"/>
    <lineage>
        <taxon>Bacteria</taxon>
        <taxon>Bacillati</taxon>
        <taxon>Bacillota</taxon>
        <taxon>Clostridia</taxon>
        <taxon>Lachnospirales</taxon>
        <taxon>Lachnospiraceae</taxon>
        <taxon>Anaerosacchariphilus</taxon>
    </lineage>
</organism>
<dbReference type="NCBIfam" id="TIGR01700">
    <property type="entry name" value="PNPH"/>
    <property type="match status" value="1"/>
</dbReference>
<feature type="binding site" evidence="8">
    <location>
        <position position="237"/>
    </location>
    <ligand>
        <name>a purine D-ribonucleoside</name>
        <dbReference type="ChEBI" id="CHEBI:142355"/>
    </ligand>
</feature>
<comment type="pathway">
    <text evidence="2 7">Purine metabolism; purine nucleoside salvage.</text>
</comment>
<dbReference type="AlphaFoldDB" id="A0A371ATR5"/>
<keyword evidence="5 7" id="KW-0808">Transferase</keyword>
<reference evidence="10 11" key="1">
    <citation type="submission" date="2018-07" db="EMBL/GenBank/DDBJ databases">
        <title>Anaerosacharophilus polymeroproducens gen. nov. sp. nov., an anaerobic bacterium isolated from salt field.</title>
        <authorList>
            <person name="Kim W."/>
            <person name="Yang S.-H."/>
            <person name="Oh J."/>
            <person name="Lee J.-H."/>
            <person name="Kwon K.K."/>
        </authorList>
    </citation>
    <scope>NUCLEOTIDE SEQUENCE [LARGE SCALE GENOMIC DNA]</scope>
    <source>
        <strain evidence="10 11">MCWD5</strain>
    </source>
</reference>
<keyword evidence="4 7" id="KW-0328">Glycosyltransferase</keyword>
<protein>
    <recommendedName>
        <fullName evidence="7">Purine nucleoside phosphorylase</fullName>
        <ecNumber evidence="7">2.4.2.1</ecNumber>
    </recommendedName>
    <alternativeName>
        <fullName evidence="7">Inosine-guanosine phosphorylase</fullName>
    </alternativeName>
</protein>
<evidence type="ECO:0000256" key="4">
    <source>
        <dbReference type="ARBA" id="ARBA00022676"/>
    </source>
</evidence>
<dbReference type="PIRSF" id="PIRSF000477">
    <property type="entry name" value="PurNPase"/>
    <property type="match status" value="1"/>
</dbReference>
<dbReference type="InterPro" id="IPR000845">
    <property type="entry name" value="Nucleoside_phosphorylase_d"/>
</dbReference>
<dbReference type="InterPro" id="IPR011268">
    <property type="entry name" value="Purine_phosphorylase"/>
</dbReference>
<dbReference type="NCBIfam" id="NF006054">
    <property type="entry name" value="PRK08202.1"/>
    <property type="match status" value="1"/>
</dbReference>
<dbReference type="GO" id="GO:0005737">
    <property type="term" value="C:cytoplasm"/>
    <property type="evidence" value="ECO:0007669"/>
    <property type="project" value="TreeGrafter"/>
</dbReference>
<dbReference type="NCBIfam" id="TIGR01697">
    <property type="entry name" value="PNPH-PUNA-XAPA"/>
    <property type="match status" value="1"/>
</dbReference>
<comment type="caution">
    <text evidence="10">The sequence shown here is derived from an EMBL/GenBank/DDBJ whole genome shotgun (WGS) entry which is preliminary data.</text>
</comment>
<comment type="catalytic activity">
    <reaction evidence="6">
        <text>a purine 2'-deoxy-D-ribonucleoside + phosphate = a purine nucleobase + 2-deoxy-alpha-D-ribose 1-phosphate</text>
        <dbReference type="Rhea" id="RHEA:36431"/>
        <dbReference type="ChEBI" id="CHEBI:26386"/>
        <dbReference type="ChEBI" id="CHEBI:43474"/>
        <dbReference type="ChEBI" id="CHEBI:57259"/>
        <dbReference type="ChEBI" id="CHEBI:142361"/>
        <dbReference type="EC" id="2.4.2.1"/>
    </reaction>
</comment>
<feature type="binding site" evidence="8">
    <location>
        <position position="32"/>
    </location>
    <ligand>
        <name>phosphate</name>
        <dbReference type="ChEBI" id="CHEBI:43474"/>
    </ligand>
</feature>
<evidence type="ECO:0000256" key="2">
    <source>
        <dbReference type="ARBA" id="ARBA00005058"/>
    </source>
</evidence>
<dbReference type="EMBL" id="QRCT01000034">
    <property type="protein sequence ID" value="RDU22948.1"/>
    <property type="molecule type" value="Genomic_DNA"/>
</dbReference>
<dbReference type="SUPFAM" id="SSF53167">
    <property type="entry name" value="Purine and uridine phosphorylases"/>
    <property type="match status" value="1"/>
</dbReference>
<feature type="binding site" evidence="8">
    <location>
        <position position="195"/>
    </location>
    <ligand>
        <name>a purine D-ribonucleoside</name>
        <dbReference type="ChEBI" id="CHEBI:142355"/>
    </ligand>
</feature>
<evidence type="ECO:0000256" key="8">
    <source>
        <dbReference type="PIRSR" id="PIRSR000477-2"/>
    </source>
</evidence>
<dbReference type="Gene3D" id="3.40.50.1580">
    <property type="entry name" value="Nucleoside phosphorylase domain"/>
    <property type="match status" value="1"/>
</dbReference>
<feature type="binding site" evidence="8">
    <location>
        <position position="63"/>
    </location>
    <ligand>
        <name>phosphate</name>
        <dbReference type="ChEBI" id="CHEBI:43474"/>
    </ligand>
</feature>
<evidence type="ECO:0000313" key="11">
    <source>
        <dbReference type="Proteomes" id="UP000255036"/>
    </source>
</evidence>
<evidence type="ECO:0000256" key="7">
    <source>
        <dbReference type="PIRNR" id="PIRNR000477"/>
    </source>
</evidence>
<keyword evidence="11" id="KW-1185">Reference proteome</keyword>
<dbReference type="PANTHER" id="PTHR11904:SF9">
    <property type="entry name" value="PURINE NUCLEOSIDE PHOSPHORYLASE-RELATED"/>
    <property type="match status" value="1"/>
</dbReference>
<dbReference type="Proteomes" id="UP000255036">
    <property type="component" value="Unassembled WGS sequence"/>
</dbReference>
<dbReference type="PANTHER" id="PTHR11904">
    <property type="entry name" value="METHYLTHIOADENOSINE/PURINE NUCLEOSIDE PHOSPHORYLASE"/>
    <property type="match status" value="1"/>
</dbReference>
<dbReference type="Pfam" id="PF01048">
    <property type="entry name" value="PNP_UDP_1"/>
    <property type="match status" value="1"/>
</dbReference>
<evidence type="ECO:0000256" key="5">
    <source>
        <dbReference type="ARBA" id="ARBA00022679"/>
    </source>
</evidence>
<dbReference type="InterPro" id="IPR035994">
    <property type="entry name" value="Nucleoside_phosphorylase_sf"/>
</dbReference>
<accession>A0A371ATR5</accession>
<evidence type="ECO:0000259" key="9">
    <source>
        <dbReference type="Pfam" id="PF01048"/>
    </source>
</evidence>
<comment type="function">
    <text evidence="1">The purine nucleoside phosphorylases catalyze the phosphorolytic breakdown of the N-glycosidic bond in the beta-(deoxy)ribonucleoside molecules, with the formation of the corresponding free purine bases and pentose-1-phosphate. Cleaves guanosine, inosine, 2'-deoxyguanosine and 2'-deoxyinosine.</text>
</comment>
<evidence type="ECO:0000256" key="6">
    <source>
        <dbReference type="ARBA" id="ARBA00048556"/>
    </source>
</evidence>